<dbReference type="OrthoDB" id="8830751at2759"/>
<accession>A0A9J6GIM9</accession>
<evidence type="ECO:0000313" key="4">
    <source>
        <dbReference type="EMBL" id="KAH9374212.1"/>
    </source>
</evidence>
<dbReference type="Proteomes" id="UP000821853">
    <property type="component" value="Chromosome 4"/>
</dbReference>
<dbReference type="InterPro" id="IPR001806">
    <property type="entry name" value="Small_GTPase"/>
</dbReference>
<evidence type="ECO:0000256" key="2">
    <source>
        <dbReference type="ARBA" id="ARBA00022741"/>
    </source>
</evidence>
<feature type="domain" description="J" evidence="3">
    <location>
        <begin position="103"/>
        <end position="141"/>
    </location>
</feature>
<evidence type="ECO:0000256" key="1">
    <source>
        <dbReference type="ARBA" id="ARBA00006270"/>
    </source>
</evidence>
<protein>
    <recommendedName>
        <fullName evidence="3">J domain-containing protein</fullName>
    </recommendedName>
</protein>
<dbReference type="InterPro" id="IPR027417">
    <property type="entry name" value="P-loop_NTPase"/>
</dbReference>
<dbReference type="Pfam" id="PF00071">
    <property type="entry name" value="Ras"/>
    <property type="match status" value="1"/>
</dbReference>
<dbReference type="EMBL" id="JABSTR010000006">
    <property type="protein sequence ID" value="KAH9374212.1"/>
    <property type="molecule type" value="Genomic_DNA"/>
</dbReference>
<name>A0A9J6GIM9_HAELO</name>
<evidence type="ECO:0000259" key="3">
    <source>
        <dbReference type="Pfam" id="PF00226"/>
    </source>
</evidence>
<dbReference type="PROSITE" id="PS51419">
    <property type="entry name" value="RAB"/>
    <property type="match status" value="1"/>
</dbReference>
<dbReference type="CDD" id="cd06257">
    <property type="entry name" value="DnaJ"/>
    <property type="match status" value="1"/>
</dbReference>
<dbReference type="InterPro" id="IPR036869">
    <property type="entry name" value="J_dom_sf"/>
</dbReference>
<dbReference type="Gene3D" id="1.10.287.110">
    <property type="entry name" value="DnaJ domain"/>
    <property type="match status" value="1"/>
</dbReference>
<keyword evidence="5" id="KW-1185">Reference proteome</keyword>
<dbReference type="GO" id="GO:0005525">
    <property type="term" value="F:GTP binding"/>
    <property type="evidence" value="ECO:0007669"/>
    <property type="project" value="InterPro"/>
</dbReference>
<dbReference type="Pfam" id="PF00226">
    <property type="entry name" value="DnaJ"/>
    <property type="match status" value="1"/>
</dbReference>
<dbReference type="AlphaFoldDB" id="A0A9J6GIM9"/>
<dbReference type="Gene3D" id="3.40.50.300">
    <property type="entry name" value="P-loop containing nucleotide triphosphate hydrolases"/>
    <property type="match status" value="1"/>
</dbReference>
<reference evidence="4 5" key="1">
    <citation type="journal article" date="2020" name="Cell">
        <title>Large-Scale Comparative Analyses of Tick Genomes Elucidate Their Genetic Diversity and Vector Capacities.</title>
        <authorList>
            <consortium name="Tick Genome and Microbiome Consortium (TIGMIC)"/>
            <person name="Jia N."/>
            <person name="Wang J."/>
            <person name="Shi W."/>
            <person name="Du L."/>
            <person name="Sun Y."/>
            <person name="Zhan W."/>
            <person name="Jiang J.F."/>
            <person name="Wang Q."/>
            <person name="Zhang B."/>
            <person name="Ji P."/>
            <person name="Bell-Sakyi L."/>
            <person name="Cui X.M."/>
            <person name="Yuan T.T."/>
            <person name="Jiang B.G."/>
            <person name="Yang W.F."/>
            <person name="Lam T.T."/>
            <person name="Chang Q.C."/>
            <person name="Ding S.J."/>
            <person name="Wang X.J."/>
            <person name="Zhu J.G."/>
            <person name="Ruan X.D."/>
            <person name="Zhao L."/>
            <person name="Wei J.T."/>
            <person name="Ye R.Z."/>
            <person name="Que T.C."/>
            <person name="Du C.H."/>
            <person name="Zhou Y.H."/>
            <person name="Cheng J.X."/>
            <person name="Dai P.F."/>
            <person name="Guo W.B."/>
            <person name="Han X.H."/>
            <person name="Huang E.J."/>
            <person name="Li L.F."/>
            <person name="Wei W."/>
            <person name="Gao Y.C."/>
            <person name="Liu J.Z."/>
            <person name="Shao H.Z."/>
            <person name="Wang X."/>
            <person name="Wang C.C."/>
            <person name="Yang T.C."/>
            <person name="Huo Q.B."/>
            <person name="Li W."/>
            <person name="Chen H.Y."/>
            <person name="Chen S.E."/>
            <person name="Zhou L.G."/>
            <person name="Ni X.B."/>
            <person name="Tian J.H."/>
            <person name="Sheng Y."/>
            <person name="Liu T."/>
            <person name="Pan Y.S."/>
            <person name="Xia L.Y."/>
            <person name="Li J."/>
            <person name="Zhao F."/>
            <person name="Cao W.C."/>
        </authorList>
    </citation>
    <scope>NUCLEOTIDE SEQUENCE [LARGE SCALE GENOMIC DNA]</scope>
    <source>
        <strain evidence="4">HaeL-2018</strain>
    </source>
</reference>
<dbReference type="PANTHER" id="PTHR47978">
    <property type="match status" value="1"/>
</dbReference>
<dbReference type="SUPFAM" id="SSF52540">
    <property type="entry name" value="P-loop containing nucleoside triphosphate hydrolases"/>
    <property type="match status" value="1"/>
</dbReference>
<evidence type="ECO:0000313" key="5">
    <source>
        <dbReference type="Proteomes" id="UP000821853"/>
    </source>
</evidence>
<comment type="similarity">
    <text evidence="1">Belongs to the small GTPase superfamily. Rab family.</text>
</comment>
<dbReference type="GO" id="GO:0003924">
    <property type="term" value="F:GTPase activity"/>
    <property type="evidence" value="ECO:0007669"/>
    <property type="project" value="InterPro"/>
</dbReference>
<dbReference type="VEuPathDB" id="VectorBase:HLOH_050000"/>
<sequence length="147" mass="16820">MEFYSNIDAVLLVYDVSDTSSGPETLERWLNEMAHGMDNTSVVCVVCANKKDRRHVPNTEVEKWVRLHNFPHFVVSAYTGEGIQEMFQKSKADATLHSHRFCRDDINRSYRRLAVLLHPDKSTAPGCEEAFKMLAAARTTLLKRVLH</sequence>
<keyword evidence="2" id="KW-0547">Nucleotide-binding</keyword>
<proteinExistence type="inferred from homology"/>
<dbReference type="SMART" id="SM00175">
    <property type="entry name" value="RAB"/>
    <property type="match status" value="1"/>
</dbReference>
<comment type="caution">
    <text evidence="4">The sequence shown here is derived from an EMBL/GenBank/DDBJ whole genome shotgun (WGS) entry which is preliminary data.</text>
</comment>
<gene>
    <name evidence="4" type="ORF">HPB48_013697</name>
</gene>
<organism evidence="4 5">
    <name type="scientific">Haemaphysalis longicornis</name>
    <name type="common">Bush tick</name>
    <dbReference type="NCBI Taxonomy" id="44386"/>
    <lineage>
        <taxon>Eukaryota</taxon>
        <taxon>Metazoa</taxon>
        <taxon>Ecdysozoa</taxon>
        <taxon>Arthropoda</taxon>
        <taxon>Chelicerata</taxon>
        <taxon>Arachnida</taxon>
        <taxon>Acari</taxon>
        <taxon>Parasitiformes</taxon>
        <taxon>Ixodida</taxon>
        <taxon>Ixodoidea</taxon>
        <taxon>Ixodidae</taxon>
        <taxon>Haemaphysalinae</taxon>
        <taxon>Haemaphysalis</taxon>
    </lineage>
</organism>
<dbReference type="InterPro" id="IPR001623">
    <property type="entry name" value="DnaJ_domain"/>
</dbReference>
<dbReference type="SUPFAM" id="SSF46565">
    <property type="entry name" value="Chaperone J-domain"/>
    <property type="match status" value="1"/>
</dbReference>